<dbReference type="AlphaFoldDB" id="A0A2T3XMR4"/>
<feature type="compositionally biased region" description="Basic residues" evidence="1">
    <location>
        <begin position="9"/>
        <end position="22"/>
    </location>
</feature>
<dbReference type="InterPro" id="IPR018705">
    <property type="entry name" value="DUF2134_membrane"/>
</dbReference>
<keyword evidence="2" id="KW-1133">Transmembrane helix</keyword>
<dbReference type="InterPro" id="IPR028087">
    <property type="entry name" value="Tad_N"/>
</dbReference>
<evidence type="ECO:0000259" key="4">
    <source>
        <dbReference type="Pfam" id="PF13400"/>
    </source>
</evidence>
<evidence type="ECO:0008006" key="7">
    <source>
        <dbReference type="Google" id="ProtNLM"/>
    </source>
</evidence>
<feature type="region of interest" description="Disordered" evidence="1">
    <location>
        <begin position="1"/>
        <end position="22"/>
    </location>
</feature>
<gene>
    <name evidence="5" type="ORF">C9I57_26690</name>
</gene>
<comment type="caution">
    <text evidence="5">The sequence shown here is derived from an EMBL/GenBank/DDBJ whole genome shotgun (WGS) entry which is preliminary data.</text>
</comment>
<feature type="transmembrane region" description="Helical" evidence="2">
    <location>
        <begin position="32"/>
        <end position="52"/>
    </location>
</feature>
<accession>A0A2T3XMR4</accession>
<dbReference type="Proteomes" id="UP000240638">
    <property type="component" value="Unassembled WGS sequence"/>
</dbReference>
<reference evidence="5 6" key="1">
    <citation type="submission" date="2018-03" db="EMBL/GenBank/DDBJ databases">
        <title>Whole genome analyses suggest that Burkholderia sensu lato contains two further novel genera in the rhizoxinica-symbiotica group Mycetohabitans gen. nov., and Trinickia gen. nov.: implications for the evolution of diazotrophy and nodulation in the Burkholderiaceae.</title>
        <authorList>
            <person name="Estrada De Los Santos P."/>
            <person name="Palmer M."/>
            <person name="Chavez-Ramirez B."/>
            <person name="Steenkamp E.T."/>
            <person name="Hirsch A.M."/>
            <person name="Manyaka P."/>
            <person name="Maluk M."/>
            <person name="Lafos M."/>
            <person name="Crook M."/>
            <person name="Gross E."/>
            <person name="Simon M.F."/>
            <person name="Bueno Dos Reis Junior F."/>
            <person name="Poole P.S."/>
            <person name="Venter S.N."/>
            <person name="James E.K."/>
        </authorList>
    </citation>
    <scope>NUCLEOTIDE SEQUENCE [LARGE SCALE GENOMIC DNA]</scope>
    <source>
        <strain evidence="5 6">JPY-366</strain>
    </source>
</reference>
<keyword evidence="2" id="KW-0812">Transmembrane</keyword>
<proteinExistence type="predicted"/>
<feature type="domain" description="DUF2134" evidence="3">
    <location>
        <begin position="93"/>
        <end position="186"/>
    </location>
</feature>
<dbReference type="Pfam" id="PF13400">
    <property type="entry name" value="Tad"/>
    <property type="match status" value="1"/>
</dbReference>
<dbReference type="Pfam" id="PF09977">
    <property type="entry name" value="Tad_C"/>
    <property type="match status" value="1"/>
</dbReference>
<name>A0A2T3XMR4_9BURK</name>
<feature type="domain" description="Putative Flp pilus-assembly TadG-like N-terminal" evidence="4">
    <location>
        <begin position="31"/>
        <end position="76"/>
    </location>
</feature>
<evidence type="ECO:0000259" key="3">
    <source>
        <dbReference type="Pfam" id="PF09977"/>
    </source>
</evidence>
<dbReference type="EMBL" id="PYUC01000016">
    <property type="protein sequence ID" value="PTB17803.1"/>
    <property type="molecule type" value="Genomic_DNA"/>
</dbReference>
<evidence type="ECO:0000256" key="1">
    <source>
        <dbReference type="SAM" id="MobiDB-lite"/>
    </source>
</evidence>
<sequence length="402" mass="41585">MSARNAAVSRHRHSGLGPRHGHAKALKRQGGAVVVLVALMLATLLAFAALAIDIAHLFVVRNELQNAADAAALAGVGCVYQRSECGNLTAQAPDWNTSFQEATSAISLNKSDGVTLTTATVDYGYWNLTGTPSGLQPLPYTPGTGDLPAVRVTVNRASGKNSGPVSLLFGNFVGMSSAPVSAEAVAVVSSPGYVGPGGLFPVAINQCMYRAMLGFWNSSTNRPALAASASPLNMDGDQTLQQTPGTPYKFQINSTYHDSSGTGCNTGQWTSLDSGGQVGASTIRDYVNKTESSPAVSIGSQIFIENGTVSSNLQAVDSCSALDGNQSCAYELFPVINEQPINPGASTAVVAFACLKIDSANWQGSSKYIVVELASNPDMCQGMGSSGIGPAYGALTPPRLVQ</sequence>
<organism evidence="5 6">
    <name type="scientific">Trinickia symbiotica</name>
    <dbReference type="NCBI Taxonomy" id="863227"/>
    <lineage>
        <taxon>Bacteria</taxon>
        <taxon>Pseudomonadati</taxon>
        <taxon>Pseudomonadota</taxon>
        <taxon>Betaproteobacteria</taxon>
        <taxon>Burkholderiales</taxon>
        <taxon>Burkholderiaceae</taxon>
        <taxon>Trinickia</taxon>
    </lineage>
</organism>
<evidence type="ECO:0000256" key="2">
    <source>
        <dbReference type="SAM" id="Phobius"/>
    </source>
</evidence>
<protein>
    <recommendedName>
        <fullName evidence="7">Pilus assembly protein TadG</fullName>
    </recommendedName>
</protein>
<evidence type="ECO:0000313" key="6">
    <source>
        <dbReference type="Proteomes" id="UP000240638"/>
    </source>
</evidence>
<evidence type="ECO:0000313" key="5">
    <source>
        <dbReference type="EMBL" id="PTB17803.1"/>
    </source>
</evidence>
<keyword evidence="2" id="KW-0472">Membrane</keyword>